<dbReference type="AlphaFoldDB" id="A0A7L4B2Y8"/>
<evidence type="ECO:0000313" key="13">
    <source>
        <dbReference type="EMBL" id="NXW31789.1"/>
    </source>
</evidence>
<dbReference type="EMBL" id="VZZW01000523">
    <property type="protein sequence ID" value="NXW31789.1"/>
    <property type="molecule type" value="Genomic_DNA"/>
</dbReference>
<reference evidence="13 14" key="1">
    <citation type="submission" date="2019-09" db="EMBL/GenBank/DDBJ databases">
        <title>Bird 10,000 Genomes (B10K) Project - Family phase.</title>
        <authorList>
            <person name="Zhang G."/>
        </authorList>
    </citation>
    <scope>NUCLEOTIDE SEQUENCE [LARGE SCALE GENOMIC DNA]</scope>
    <source>
        <strain evidence="13">B10K-DU-009-16</strain>
        <tissue evidence="13">Muscle</tissue>
    </source>
</reference>
<dbReference type="InterPro" id="IPR001303">
    <property type="entry name" value="Aldolase_II/adducin_N"/>
</dbReference>
<feature type="non-terminal residue" evidence="13">
    <location>
        <position position="1"/>
    </location>
</feature>
<keyword evidence="10" id="KW-0206">Cytoskeleton</keyword>
<accession>A0A7L4B2Y8</accession>
<dbReference type="GO" id="GO:0005886">
    <property type="term" value="C:plasma membrane"/>
    <property type="evidence" value="ECO:0007669"/>
    <property type="project" value="UniProtKB-SubCell"/>
</dbReference>
<gene>
    <name evidence="13" type="primary">Add3</name>
    <name evidence="13" type="ORF">PHASIM_R12566</name>
</gene>
<evidence type="ECO:0000256" key="1">
    <source>
        <dbReference type="ARBA" id="ARBA00004245"/>
    </source>
</evidence>
<feature type="domain" description="Class II aldolase/adducin N-terminal" evidence="12">
    <location>
        <begin position="139"/>
        <end position="321"/>
    </location>
</feature>
<feature type="region of interest" description="Disordered" evidence="11">
    <location>
        <begin position="533"/>
        <end position="557"/>
    </location>
</feature>
<feature type="region of interest" description="Disordered" evidence="11">
    <location>
        <begin position="471"/>
        <end position="496"/>
    </location>
</feature>
<comment type="subcellular location">
    <subcellularLocation>
        <location evidence="2">Cell membrane</location>
        <topology evidence="2">Peripheral membrane protein</topology>
        <orientation evidence="2">Cytoplasmic side</orientation>
    </subcellularLocation>
    <subcellularLocation>
        <location evidence="1">Cytoplasm</location>
        <location evidence="1">Cytoskeleton</location>
    </subcellularLocation>
</comment>
<dbReference type="Gene3D" id="3.40.225.10">
    <property type="entry name" value="Class II aldolase/adducin N-terminal domain"/>
    <property type="match status" value="1"/>
</dbReference>
<name>A0A7L4B2Y8_9CHAR</name>
<keyword evidence="9" id="KW-0009">Actin-binding</keyword>
<dbReference type="Proteomes" id="UP000556165">
    <property type="component" value="Unassembled WGS sequence"/>
</dbReference>
<dbReference type="SUPFAM" id="SSF53639">
    <property type="entry name" value="AraD/HMP-PK domain-like"/>
    <property type="match status" value="1"/>
</dbReference>
<evidence type="ECO:0000259" key="12">
    <source>
        <dbReference type="SMART" id="SM01007"/>
    </source>
</evidence>
<dbReference type="Pfam" id="PF00596">
    <property type="entry name" value="Aldolase_II"/>
    <property type="match status" value="1"/>
</dbReference>
<dbReference type="GO" id="GO:0005856">
    <property type="term" value="C:cytoskeleton"/>
    <property type="evidence" value="ECO:0007669"/>
    <property type="project" value="UniProtKB-SubCell"/>
</dbReference>
<dbReference type="InterPro" id="IPR036409">
    <property type="entry name" value="Aldolase_II/adducin_N_sf"/>
</dbReference>
<keyword evidence="6" id="KW-0597">Phosphoprotein</keyword>
<feature type="region of interest" description="Disordered" evidence="11">
    <location>
        <begin position="573"/>
        <end position="613"/>
    </location>
</feature>
<keyword evidence="8" id="KW-0472">Membrane</keyword>
<dbReference type="GO" id="GO:0014069">
    <property type="term" value="C:postsynaptic density"/>
    <property type="evidence" value="ECO:0007669"/>
    <property type="project" value="TreeGrafter"/>
</dbReference>
<evidence type="ECO:0000313" key="14">
    <source>
        <dbReference type="Proteomes" id="UP000556165"/>
    </source>
</evidence>
<proteinExistence type="inferred from homology"/>
<evidence type="ECO:0000256" key="10">
    <source>
        <dbReference type="ARBA" id="ARBA00023212"/>
    </source>
</evidence>
<feature type="non-terminal residue" evidence="13">
    <location>
        <position position="709"/>
    </location>
</feature>
<dbReference type="InterPro" id="IPR051017">
    <property type="entry name" value="Aldolase-II_Adducin_sf"/>
</dbReference>
<evidence type="ECO:0000256" key="2">
    <source>
        <dbReference type="ARBA" id="ARBA00004413"/>
    </source>
</evidence>
<feature type="region of interest" description="Disordered" evidence="11">
    <location>
        <begin position="666"/>
        <end position="709"/>
    </location>
</feature>
<dbReference type="PANTHER" id="PTHR10672:SF5">
    <property type="entry name" value="GAMMA-ADDUCIN"/>
    <property type="match status" value="1"/>
</dbReference>
<dbReference type="PANTHER" id="PTHR10672">
    <property type="entry name" value="ADDUCIN"/>
    <property type="match status" value="1"/>
</dbReference>
<evidence type="ECO:0000256" key="3">
    <source>
        <dbReference type="ARBA" id="ARBA00006274"/>
    </source>
</evidence>
<dbReference type="FunFam" id="3.40.225.10:FF:000004">
    <property type="entry name" value="gamma-adducin isoform X1"/>
    <property type="match status" value="1"/>
</dbReference>
<evidence type="ECO:0000256" key="6">
    <source>
        <dbReference type="ARBA" id="ARBA00022553"/>
    </source>
</evidence>
<sequence length="709" mass="79134">MSTDASQVVITSPPQATMPHKERYFDRINENDPEYIRERNMSPDLRQDFNMMEQRKRVTQILQSPAFREDLECLIQEQMKKGNNPTGLLALQQIAEYITASSFAGFSSSSLSHGMITPINDLPGIDTSSFVKGEKLTRCKLASLYRLADLFGWAHLPNAYITVRVSKEHDHILIIPRGLSFSEASASNLVKVNILGDVVDQGSTTLSIDNAGFSPHVAIYSTRPDVRCVIHIHTPATAAVSSMKCGILPISQEALILGDIAYYNYQGSLDEQEERIQLQKVLGPSCKVLVLRNHGVVALGETLEEAFHYIFNVQLACETQVHALAGAGGIDNLLLLDLQKFKPSTHAVAATGGGGVNMASQQKWKVGEQEFEALMRMLDNLGYRTGYAYRQPLVREKPRHKSDVEIPATVTAFSFEDDTVPLSPLKFLAQRQQREKTRWLNSPNTYLKVNVPEESWNGETSPRTKITWMKADDSSKTSGGTPIKIEDPNQFVPLNTNPSEVLEKRNKIREQNRYDLKTAGPQSQLLAGIVVDKKPSPPMQFEDDEHAPPAPPNPFSHLTEKELEEYKKTIERKQQGLEDAEQELFSDDGSSVSQIQSQTQSPQNVPEKLEENHEDLYTQNANLISVELPVVVVNGKEDAHDVEEDLTKRVSQLTTSTVESVEITIKSSEKIEEALSPEGSPSKSPSKKKKKFRTPSFLKKSKKKEKVEA</sequence>
<dbReference type="GO" id="GO:0005516">
    <property type="term" value="F:calmodulin binding"/>
    <property type="evidence" value="ECO:0007669"/>
    <property type="project" value="UniProtKB-KW"/>
</dbReference>
<feature type="compositionally biased region" description="Low complexity" evidence="11">
    <location>
        <begin position="590"/>
        <end position="603"/>
    </location>
</feature>
<dbReference type="GO" id="GO:0051016">
    <property type="term" value="P:barbed-end actin filament capping"/>
    <property type="evidence" value="ECO:0007669"/>
    <property type="project" value="TreeGrafter"/>
</dbReference>
<keyword evidence="7" id="KW-0112">Calmodulin-binding</keyword>
<keyword evidence="5" id="KW-0963">Cytoplasm</keyword>
<keyword evidence="4" id="KW-1003">Cell membrane</keyword>
<evidence type="ECO:0000256" key="8">
    <source>
        <dbReference type="ARBA" id="ARBA00023136"/>
    </source>
</evidence>
<dbReference type="GO" id="GO:0051015">
    <property type="term" value="F:actin filament binding"/>
    <property type="evidence" value="ECO:0007669"/>
    <property type="project" value="TreeGrafter"/>
</dbReference>
<keyword evidence="14" id="KW-1185">Reference proteome</keyword>
<feature type="compositionally biased region" description="Basic residues" evidence="11">
    <location>
        <begin position="685"/>
        <end position="709"/>
    </location>
</feature>
<evidence type="ECO:0000256" key="4">
    <source>
        <dbReference type="ARBA" id="ARBA00022475"/>
    </source>
</evidence>
<evidence type="ECO:0000256" key="5">
    <source>
        <dbReference type="ARBA" id="ARBA00022490"/>
    </source>
</evidence>
<evidence type="ECO:0000256" key="11">
    <source>
        <dbReference type="SAM" id="MobiDB-lite"/>
    </source>
</evidence>
<protein>
    <submittedName>
        <fullName evidence="13">ADDG protein</fullName>
    </submittedName>
</protein>
<evidence type="ECO:0000256" key="9">
    <source>
        <dbReference type="ARBA" id="ARBA00023203"/>
    </source>
</evidence>
<comment type="caution">
    <text evidence="13">The sequence shown here is derived from an EMBL/GenBank/DDBJ whole genome shotgun (WGS) entry which is preliminary data.</text>
</comment>
<evidence type="ECO:0000256" key="7">
    <source>
        <dbReference type="ARBA" id="ARBA00022860"/>
    </source>
</evidence>
<dbReference type="SMART" id="SM01007">
    <property type="entry name" value="Aldolase_II"/>
    <property type="match status" value="1"/>
</dbReference>
<comment type="similarity">
    <text evidence="3">Belongs to the aldolase class II family. Adducin subfamily.</text>
</comment>
<organism evidence="13 14">
    <name type="scientific">Phaetusa simplex</name>
    <name type="common">large-billed tern</name>
    <dbReference type="NCBI Taxonomy" id="297813"/>
    <lineage>
        <taxon>Eukaryota</taxon>
        <taxon>Metazoa</taxon>
        <taxon>Chordata</taxon>
        <taxon>Craniata</taxon>
        <taxon>Vertebrata</taxon>
        <taxon>Euteleostomi</taxon>
        <taxon>Archelosauria</taxon>
        <taxon>Archosauria</taxon>
        <taxon>Dinosauria</taxon>
        <taxon>Saurischia</taxon>
        <taxon>Theropoda</taxon>
        <taxon>Coelurosauria</taxon>
        <taxon>Aves</taxon>
        <taxon>Neognathae</taxon>
        <taxon>Neoaves</taxon>
        <taxon>Charadriiformes</taxon>
        <taxon>Laridae</taxon>
        <taxon>Phaetusa</taxon>
    </lineage>
</organism>